<comment type="caution">
    <text evidence="3">The sequence shown here is derived from an EMBL/GenBank/DDBJ whole genome shotgun (WGS) entry which is preliminary data.</text>
</comment>
<evidence type="ECO:0000313" key="3">
    <source>
        <dbReference type="EMBL" id="MDQ0190885.1"/>
    </source>
</evidence>
<protein>
    <submittedName>
        <fullName evidence="3">Spore coat protein SA</fullName>
    </submittedName>
</protein>
<feature type="domain" description="Glycosyl transferase family 1" evidence="1">
    <location>
        <begin position="224"/>
        <end position="386"/>
    </location>
</feature>
<organism evidence="3 4">
    <name type="scientific">Alicyclobacillus cycloheptanicus</name>
    <dbReference type="NCBI Taxonomy" id="1457"/>
    <lineage>
        <taxon>Bacteria</taxon>
        <taxon>Bacillati</taxon>
        <taxon>Bacillota</taxon>
        <taxon>Bacilli</taxon>
        <taxon>Bacillales</taxon>
        <taxon>Alicyclobacillaceae</taxon>
        <taxon>Alicyclobacillus</taxon>
    </lineage>
</organism>
<keyword evidence="3" id="KW-0946">Virion</keyword>
<dbReference type="PANTHER" id="PTHR45947:SF3">
    <property type="entry name" value="SULFOQUINOVOSYL TRANSFERASE SQD2"/>
    <property type="match status" value="1"/>
</dbReference>
<sequence length="410" mass="45196">MTQVVLVAPEGLPIPPVRGGSVQIYLQALHRTLRNFPETADVTLICPGPEAVDEKEAEADPMPARKTAEESLPLSDRRIIHVGGRKAAYRNAVIEQLRTLRPDIIQVDNRPDFLPRVRQACPAARIVLNLHSTTFLGPRHLQPQQAIPTLRLADAIVVNSHYLRQRVTTKFGLQRANWPFTVIYPGVNVDAFAAPPDAGRDVSQAARPGTAGLAAKAPEQSRAEEARPLQLLFVGRVIEQKGVHVLVDALDILRKQGVPATLVMVGRAPAWQRRYEGQLRRKIRTLPVAWIGFVPPHELAPYYWDADLLVCPSQRDEAFGLVNLEAMAAGVPVVASRLGGIREVVTEDAGVLVAKYKRPAAFAQAIQSLHANPARMQQLREGARKRAQAFPWQRTAEGFRDLYQALVSGP</sequence>
<keyword evidence="3" id="KW-0167">Capsid protein</keyword>
<accession>A0ABT9XKQ5</accession>
<dbReference type="EMBL" id="JAUSTP010000026">
    <property type="protein sequence ID" value="MDQ0190885.1"/>
    <property type="molecule type" value="Genomic_DNA"/>
</dbReference>
<dbReference type="CDD" id="cd03801">
    <property type="entry name" value="GT4_PimA-like"/>
    <property type="match status" value="1"/>
</dbReference>
<dbReference type="Gene3D" id="3.40.50.2000">
    <property type="entry name" value="Glycogen Phosphorylase B"/>
    <property type="match status" value="2"/>
</dbReference>
<dbReference type="SUPFAM" id="SSF53756">
    <property type="entry name" value="UDP-Glycosyltransferase/glycogen phosphorylase"/>
    <property type="match status" value="1"/>
</dbReference>
<keyword evidence="4" id="KW-1185">Reference proteome</keyword>
<dbReference type="InterPro" id="IPR001296">
    <property type="entry name" value="Glyco_trans_1"/>
</dbReference>
<evidence type="ECO:0000313" key="4">
    <source>
        <dbReference type="Proteomes" id="UP001232973"/>
    </source>
</evidence>
<gene>
    <name evidence="3" type="ORF">J2S03_002752</name>
</gene>
<dbReference type="InterPro" id="IPR050194">
    <property type="entry name" value="Glycosyltransferase_grp1"/>
</dbReference>
<name>A0ABT9XKQ5_9BACL</name>
<evidence type="ECO:0000259" key="2">
    <source>
        <dbReference type="Pfam" id="PF13439"/>
    </source>
</evidence>
<proteinExistence type="predicted"/>
<reference evidence="3 4" key="1">
    <citation type="submission" date="2023-07" db="EMBL/GenBank/DDBJ databases">
        <title>Genomic Encyclopedia of Type Strains, Phase IV (KMG-IV): sequencing the most valuable type-strain genomes for metagenomic binning, comparative biology and taxonomic classification.</title>
        <authorList>
            <person name="Goeker M."/>
        </authorList>
    </citation>
    <scope>NUCLEOTIDE SEQUENCE [LARGE SCALE GENOMIC DNA]</scope>
    <source>
        <strain evidence="3 4">DSM 4006</strain>
    </source>
</reference>
<dbReference type="PANTHER" id="PTHR45947">
    <property type="entry name" value="SULFOQUINOVOSYL TRANSFERASE SQD2"/>
    <property type="match status" value="1"/>
</dbReference>
<evidence type="ECO:0000259" key="1">
    <source>
        <dbReference type="Pfam" id="PF00534"/>
    </source>
</evidence>
<dbReference type="Proteomes" id="UP001232973">
    <property type="component" value="Unassembled WGS sequence"/>
</dbReference>
<dbReference type="Pfam" id="PF00534">
    <property type="entry name" value="Glycos_transf_1"/>
    <property type="match status" value="1"/>
</dbReference>
<feature type="domain" description="Glycosyltransferase subfamily 4-like N-terminal" evidence="2">
    <location>
        <begin position="24"/>
        <end position="190"/>
    </location>
</feature>
<dbReference type="InterPro" id="IPR028098">
    <property type="entry name" value="Glyco_trans_4-like_N"/>
</dbReference>
<dbReference type="Pfam" id="PF13439">
    <property type="entry name" value="Glyco_transf_4"/>
    <property type="match status" value="1"/>
</dbReference>